<keyword evidence="12" id="KW-0808">Transferase</keyword>
<comment type="similarity">
    <text evidence="2 8">Belongs to the carbamoyltransferase HypF family.</text>
</comment>
<dbReference type="InterPro" id="IPR055128">
    <property type="entry name" value="HypF_C_2"/>
</dbReference>
<dbReference type="PROSITE" id="PS51160">
    <property type="entry name" value="ACYLPHOSPHATASE_3"/>
    <property type="match status" value="1"/>
</dbReference>
<comment type="catalytic activity">
    <reaction evidence="7 8">
        <text>C-terminal L-cysteinyl-[HypE protein] + carbamoyl phosphate + ATP + H2O = C-terminal S-carboxamide-L-cysteinyl-[HypE protein] + AMP + phosphate + diphosphate + H(+)</text>
        <dbReference type="Rhea" id="RHEA:55636"/>
        <dbReference type="Rhea" id="RHEA-COMP:14247"/>
        <dbReference type="Rhea" id="RHEA-COMP:14392"/>
        <dbReference type="ChEBI" id="CHEBI:15377"/>
        <dbReference type="ChEBI" id="CHEBI:15378"/>
        <dbReference type="ChEBI" id="CHEBI:30616"/>
        <dbReference type="ChEBI" id="CHEBI:33019"/>
        <dbReference type="ChEBI" id="CHEBI:43474"/>
        <dbReference type="ChEBI" id="CHEBI:58228"/>
        <dbReference type="ChEBI" id="CHEBI:76913"/>
        <dbReference type="ChEBI" id="CHEBI:139126"/>
        <dbReference type="ChEBI" id="CHEBI:456215"/>
    </reaction>
</comment>
<evidence type="ECO:0000256" key="1">
    <source>
        <dbReference type="ARBA" id="ARBA00004711"/>
    </source>
</evidence>
<dbReference type="InterPro" id="IPR011125">
    <property type="entry name" value="Znf_HypF"/>
</dbReference>
<gene>
    <name evidence="12" type="primary">hypF</name>
    <name evidence="12" type="ORF">EXU30_08290</name>
</gene>
<evidence type="ECO:0000259" key="11">
    <source>
        <dbReference type="PROSITE" id="PS51163"/>
    </source>
</evidence>
<dbReference type="GO" id="GO:0016743">
    <property type="term" value="F:carboxyl- or carbamoyltransferase activity"/>
    <property type="evidence" value="ECO:0007669"/>
    <property type="project" value="UniProtKB-UniRule"/>
</dbReference>
<dbReference type="KEGG" id="smai:EXU30_08290"/>
<dbReference type="RefSeq" id="WP_130599063.1">
    <property type="nucleotide sequence ID" value="NZ_CP036200.1"/>
</dbReference>
<dbReference type="InterPro" id="IPR017945">
    <property type="entry name" value="DHBP_synth_RibB-like_a/b_dom"/>
</dbReference>
<feature type="active site" evidence="9">
    <location>
        <position position="20"/>
    </location>
</feature>
<evidence type="ECO:0000256" key="5">
    <source>
        <dbReference type="ARBA" id="ARBA00022771"/>
    </source>
</evidence>
<comment type="function">
    <text evidence="8">Involved in the maturation of [NiFe] hydrogenases. Along with HypE, it catalyzes the synthesis of the CN ligands of the active site iron of [NiFe]-hydrogenases. HypF functions as a carbamoyl transferase using carbamoylphosphate as a substrate and transferring the carboxamido moiety in an ATP-dependent reaction to the thiolate of the C-terminal cysteine of HypE yielding a protein-S-carboxamide.</text>
</comment>
<comment type="pathway">
    <text evidence="1 8">Protein modification; [NiFe] hydrogenase maturation.</text>
</comment>
<dbReference type="PROSITE" id="PS51163">
    <property type="entry name" value="YRDC"/>
    <property type="match status" value="1"/>
</dbReference>
<dbReference type="UniPathway" id="UPA00335"/>
<keyword evidence="4" id="KW-0479">Metal-binding</keyword>
<dbReference type="GO" id="GO:0003725">
    <property type="term" value="F:double-stranded RNA binding"/>
    <property type="evidence" value="ECO:0007669"/>
    <property type="project" value="InterPro"/>
</dbReference>
<dbReference type="Pfam" id="PF00708">
    <property type="entry name" value="Acylphosphatase"/>
    <property type="match status" value="1"/>
</dbReference>
<evidence type="ECO:0000256" key="9">
    <source>
        <dbReference type="PROSITE-ProRule" id="PRU00520"/>
    </source>
</evidence>
<proteinExistence type="inferred from homology"/>
<dbReference type="GO" id="GO:0016874">
    <property type="term" value="F:ligase activity"/>
    <property type="evidence" value="ECO:0007669"/>
    <property type="project" value="UniProtKB-UniRule"/>
</dbReference>
<dbReference type="Gene3D" id="3.30.420.360">
    <property type="match status" value="1"/>
</dbReference>
<feature type="domain" description="YrdC-like" evidence="11">
    <location>
        <begin position="212"/>
        <end position="417"/>
    </location>
</feature>
<dbReference type="NCBIfam" id="TIGR00143">
    <property type="entry name" value="hypF"/>
    <property type="match status" value="1"/>
</dbReference>
<dbReference type="InterPro" id="IPR001792">
    <property type="entry name" value="Acylphosphatase-like_dom"/>
</dbReference>
<accession>A0A411PGH9</accession>
<evidence type="ECO:0000256" key="7">
    <source>
        <dbReference type="ARBA" id="ARBA00048220"/>
    </source>
</evidence>
<dbReference type="GO" id="GO:0008270">
    <property type="term" value="F:zinc ion binding"/>
    <property type="evidence" value="ECO:0007669"/>
    <property type="project" value="UniProtKB-KW"/>
</dbReference>
<dbReference type="OrthoDB" id="9808093at2"/>
<evidence type="ECO:0000256" key="8">
    <source>
        <dbReference type="PIRNR" id="PIRNR006256"/>
    </source>
</evidence>
<dbReference type="InterPro" id="IPR036046">
    <property type="entry name" value="Acylphosphatase-like_dom_sf"/>
</dbReference>
<dbReference type="AlphaFoldDB" id="A0A411PGH9"/>
<dbReference type="PIRSF" id="PIRSF006256">
    <property type="entry name" value="CMPcnvr_hdrg_mat"/>
    <property type="match status" value="1"/>
</dbReference>
<dbReference type="Pfam" id="PF17788">
    <property type="entry name" value="HypF_C"/>
    <property type="match status" value="1"/>
</dbReference>
<reference evidence="12 13" key="1">
    <citation type="submission" date="2019-02" db="EMBL/GenBank/DDBJ databases">
        <title>Shewanella sp. D4-2 isolated from Dokdo Island.</title>
        <authorList>
            <person name="Baek K."/>
        </authorList>
    </citation>
    <scope>NUCLEOTIDE SEQUENCE [LARGE SCALE GENOMIC DNA]</scope>
    <source>
        <strain evidence="12 13">D4-2</strain>
    </source>
</reference>
<dbReference type="GO" id="GO:0003998">
    <property type="term" value="F:acylphosphatase activity"/>
    <property type="evidence" value="ECO:0007669"/>
    <property type="project" value="UniProtKB-EC"/>
</dbReference>
<name>A0A411PGH9_9GAMM</name>
<dbReference type="EMBL" id="CP036200">
    <property type="protein sequence ID" value="QBF82687.1"/>
    <property type="molecule type" value="Genomic_DNA"/>
</dbReference>
<feature type="active site" evidence="9">
    <location>
        <position position="38"/>
    </location>
</feature>
<feature type="domain" description="Acylphosphatase-like" evidence="10">
    <location>
        <begin position="5"/>
        <end position="92"/>
    </location>
</feature>
<evidence type="ECO:0000256" key="3">
    <source>
        <dbReference type="ARBA" id="ARBA00022598"/>
    </source>
</evidence>
<dbReference type="Pfam" id="PF01300">
    <property type="entry name" value="Sua5_yciO_yrdC"/>
    <property type="match status" value="1"/>
</dbReference>
<dbReference type="PANTHER" id="PTHR42959:SF1">
    <property type="entry name" value="CARBAMOYLTRANSFERASE HYPF"/>
    <property type="match status" value="1"/>
</dbReference>
<dbReference type="SUPFAM" id="SSF55821">
    <property type="entry name" value="YrdC/RibB"/>
    <property type="match status" value="1"/>
</dbReference>
<dbReference type="Proteomes" id="UP000291106">
    <property type="component" value="Chromosome"/>
</dbReference>
<keyword evidence="6" id="KW-0862">Zinc</keyword>
<comment type="catalytic activity">
    <reaction evidence="9">
        <text>an acyl phosphate + H2O = a carboxylate + phosphate + H(+)</text>
        <dbReference type="Rhea" id="RHEA:14965"/>
        <dbReference type="ChEBI" id="CHEBI:15377"/>
        <dbReference type="ChEBI" id="CHEBI:15378"/>
        <dbReference type="ChEBI" id="CHEBI:29067"/>
        <dbReference type="ChEBI" id="CHEBI:43474"/>
        <dbReference type="ChEBI" id="CHEBI:59918"/>
        <dbReference type="EC" id="3.6.1.7"/>
    </reaction>
</comment>
<dbReference type="InterPro" id="IPR051060">
    <property type="entry name" value="Carbamoyltrans_HypF-like"/>
</dbReference>
<dbReference type="Gene3D" id="3.30.420.40">
    <property type="match status" value="1"/>
</dbReference>
<dbReference type="SUPFAM" id="SSF54975">
    <property type="entry name" value="Acylphosphatase/BLUF domain-like"/>
    <property type="match status" value="1"/>
</dbReference>
<dbReference type="InterPro" id="IPR041440">
    <property type="entry name" value="HypF_C"/>
</dbReference>
<evidence type="ECO:0000313" key="13">
    <source>
        <dbReference type="Proteomes" id="UP000291106"/>
    </source>
</evidence>
<dbReference type="PANTHER" id="PTHR42959">
    <property type="entry name" value="CARBAMOYLTRANSFERASE"/>
    <property type="match status" value="1"/>
</dbReference>
<evidence type="ECO:0000256" key="2">
    <source>
        <dbReference type="ARBA" id="ARBA00008097"/>
    </source>
</evidence>
<evidence type="ECO:0000256" key="6">
    <source>
        <dbReference type="ARBA" id="ARBA00022833"/>
    </source>
</evidence>
<dbReference type="GO" id="GO:0051604">
    <property type="term" value="P:protein maturation"/>
    <property type="evidence" value="ECO:0007669"/>
    <property type="project" value="TreeGrafter"/>
</dbReference>
<dbReference type="PROSITE" id="PS00150">
    <property type="entry name" value="ACYLPHOSPHATASE_1"/>
    <property type="match status" value="1"/>
</dbReference>
<protein>
    <recommendedName>
        <fullName evidence="8">Carbamoyltransferase HypF</fullName>
        <ecNumber evidence="8">6.2.-.-</ecNumber>
    </recommendedName>
</protein>
<dbReference type="InterPro" id="IPR006070">
    <property type="entry name" value="Sua5-like_dom"/>
</dbReference>
<dbReference type="Pfam" id="PF07503">
    <property type="entry name" value="zf-HYPF"/>
    <property type="match status" value="2"/>
</dbReference>
<keyword evidence="13" id="KW-1185">Reference proteome</keyword>
<evidence type="ECO:0000256" key="4">
    <source>
        <dbReference type="ARBA" id="ARBA00022723"/>
    </source>
</evidence>
<dbReference type="InterPro" id="IPR004421">
    <property type="entry name" value="Carbamoyltransferase_HypF"/>
</dbReference>
<keyword evidence="5" id="KW-0863">Zinc-finger</keyword>
<organism evidence="12 13">
    <name type="scientific">Shewanella maritima</name>
    <dbReference type="NCBI Taxonomy" id="2520507"/>
    <lineage>
        <taxon>Bacteria</taxon>
        <taxon>Pseudomonadati</taxon>
        <taxon>Pseudomonadota</taxon>
        <taxon>Gammaproteobacteria</taxon>
        <taxon>Alteromonadales</taxon>
        <taxon>Shewanellaceae</taxon>
        <taxon>Shewanella</taxon>
    </lineage>
</organism>
<evidence type="ECO:0000259" key="10">
    <source>
        <dbReference type="PROSITE" id="PS51160"/>
    </source>
</evidence>
<dbReference type="Gene3D" id="3.90.870.50">
    <property type="match status" value="1"/>
</dbReference>
<dbReference type="Gene3D" id="3.30.110.120">
    <property type="match status" value="1"/>
</dbReference>
<keyword evidence="3" id="KW-0436">Ligase</keyword>
<keyword evidence="9" id="KW-0378">Hydrolase</keyword>
<dbReference type="Pfam" id="PF22521">
    <property type="entry name" value="HypF_C_2"/>
    <property type="match status" value="1"/>
</dbReference>
<sequence length="843" mass="92799">MIKEQVNIFIKGIVQGVGFRPFVFRLADEFNLKGTVLNDHRGVSIVFQGEAALLNQCLVKLEQSPPPLARIDSIDTHYNCIDTEFDSFSIIESDKGDEQAVVALSADKSTCNDCLDEMRDPSNRHYLYPFTNCTNCGPRYSIINALPYDRHNTSMADFDMCAECAKAYKNPMDRRYHAQPVSCPNCGPKLTICELSYDAPSQTTRILNTVSDNIIEQTAKLLEQGKILAIKGLGGFHLVCDATQDKVVNLLRQRKQRPAKPLAVMVKDLTQAKLYATGTDAEWQLLQSAEKPIVVMDKYAPVTNDAQLSDAVAPLLSEAVAPKLSNTIAPGIDRIGLFLPYTPLHHLLMQTFGKPIVATSANRSGEPIICSADDIIDGLGHVVDAIVDHNRPIINACDDSVVQMVDDQLQVIRLARGYAPLTLPTGKVELANKAVLAVGGQQKNAVGFAFKHNLILSPHIGDLFSLEAQSYFDRSLATFKRLYDFKPTELVSDKHPEYAPSQWAQNYHQQTKTPVTKVQHHYGHVLAIMAANQSTQTVLGFSFDGTGLGDDLESGEGSSKCLWGSEVMLANTDSYQILAHFSEFKLIGGEQAIKQPVRILLALLFDVLPLEQIRALPIKAIQALSDNQLNNLYKLWQNPNHGIMCRSVGRLFDAMAVALNLIETNQFEGQAGMLIEAQATQAVLALDNIQSLSQRELASSYIQLESTQYSAVSTAISNEHDQIICWSSQQVFKQVVDALLTASANNDSSDSDDCNDNNELCQQTSASLCLQFINMLAAAVTQVSNEHKQLAHVFCGGVFQNKVLLKQCLQHCQQHQQQVLASQQVPVSDGGLALGQLWHAIHQ</sequence>
<dbReference type="EC" id="6.2.-.-" evidence="8"/>
<dbReference type="InterPro" id="IPR017968">
    <property type="entry name" value="Acylphosphatase_CS"/>
</dbReference>
<evidence type="ECO:0000313" key="12">
    <source>
        <dbReference type="EMBL" id="QBF82687.1"/>
    </source>
</evidence>